<dbReference type="GO" id="GO:0003841">
    <property type="term" value="F:1-acylglycerol-3-phosphate O-acyltransferase activity"/>
    <property type="evidence" value="ECO:0007669"/>
    <property type="project" value="UniProtKB-EC"/>
</dbReference>
<comment type="subcellular location">
    <subcellularLocation>
        <location evidence="1">Membrane</location>
    </subcellularLocation>
</comment>
<keyword evidence="7 9" id="KW-0012">Acyltransferase</keyword>
<dbReference type="EC" id="2.3.1.51" evidence="9"/>
<feature type="domain" description="Phospholipid/glycerol acyltransferase" evidence="8">
    <location>
        <begin position="64"/>
        <end position="176"/>
    </location>
</feature>
<name>A0A7W7ZAD0_9BACT</name>
<dbReference type="RefSeq" id="WP_184213464.1">
    <property type="nucleotide sequence ID" value="NZ_JACHIP010000001.1"/>
</dbReference>
<reference evidence="9 10" key="1">
    <citation type="submission" date="2020-08" db="EMBL/GenBank/DDBJ databases">
        <title>Genomic Encyclopedia of Type Strains, Phase IV (KMG-V): Genome sequencing to study the core and pangenomes of soil and plant-associated prokaryotes.</title>
        <authorList>
            <person name="Whitman W."/>
        </authorList>
    </citation>
    <scope>NUCLEOTIDE SEQUENCE [LARGE SCALE GENOMIC DNA]</scope>
    <source>
        <strain evidence="9 10">M8UP14</strain>
    </source>
</reference>
<evidence type="ECO:0000256" key="1">
    <source>
        <dbReference type="ARBA" id="ARBA00004370"/>
    </source>
</evidence>
<dbReference type="PANTHER" id="PTHR23063:SF52">
    <property type="entry name" value="LYSOPHOSPHATIDYLCHOLINE ACYLTRANSFERASE"/>
    <property type="match status" value="1"/>
</dbReference>
<dbReference type="SMART" id="SM00563">
    <property type="entry name" value="PlsC"/>
    <property type="match status" value="1"/>
</dbReference>
<keyword evidence="3" id="KW-0812">Transmembrane</keyword>
<evidence type="ECO:0000256" key="5">
    <source>
        <dbReference type="ARBA" id="ARBA00023098"/>
    </source>
</evidence>
<evidence type="ECO:0000313" key="9">
    <source>
        <dbReference type="EMBL" id="MBB5055706.1"/>
    </source>
</evidence>
<evidence type="ECO:0000256" key="2">
    <source>
        <dbReference type="ARBA" id="ARBA00022679"/>
    </source>
</evidence>
<dbReference type="InterPro" id="IPR002123">
    <property type="entry name" value="Plipid/glycerol_acylTrfase"/>
</dbReference>
<dbReference type="GO" id="GO:0016020">
    <property type="term" value="C:membrane"/>
    <property type="evidence" value="ECO:0007669"/>
    <property type="project" value="UniProtKB-SubCell"/>
</dbReference>
<evidence type="ECO:0000259" key="8">
    <source>
        <dbReference type="SMART" id="SM00563"/>
    </source>
</evidence>
<dbReference type="GO" id="GO:0006629">
    <property type="term" value="P:lipid metabolic process"/>
    <property type="evidence" value="ECO:0007669"/>
    <property type="project" value="UniProtKB-KW"/>
</dbReference>
<dbReference type="Pfam" id="PF01553">
    <property type="entry name" value="Acyltransferase"/>
    <property type="match status" value="1"/>
</dbReference>
<evidence type="ECO:0000313" key="10">
    <source>
        <dbReference type="Proteomes" id="UP000540989"/>
    </source>
</evidence>
<keyword evidence="4" id="KW-1133">Transmembrane helix</keyword>
<evidence type="ECO:0000256" key="7">
    <source>
        <dbReference type="ARBA" id="ARBA00023315"/>
    </source>
</evidence>
<keyword evidence="10" id="KW-1185">Reference proteome</keyword>
<dbReference type="EMBL" id="JACHIP010000001">
    <property type="protein sequence ID" value="MBB5055706.1"/>
    <property type="molecule type" value="Genomic_DNA"/>
</dbReference>
<dbReference type="Proteomes" id="UP000540989">
    <property type="component" value="Unassembled WGS sequence"/>
</dbReference>
<organism evidence="9 10">
    <name type="scientific">Granulicella aggregans</name>
    <dbReference type="NCBI Taxonomy" id="474949"/>
    <lineage>
        <taxon>Bacteria</taxon>
        <taxon>Pseudomonadati</taxon>
        <taxon>Acidobacteriota</taxon>
        <taxon>Terriglobia</taxon>
        <taxon>Terriglobales</taxon>
        <taxon>Acidobacteriaceae</taxon>
        <taxon>Granulicella</taxon>
    </lineage>
</organism>
<dbReference type="SUPFAM" id="SSF69593">
    <property type="entry name" value="Glycerol-3-phosphate (1)-acyltransferase"/>
    <property type="match status" value="1"/>
</dbReference>
<protein>
    <submittedName>
        <fullName evidence="9">1-acyl-sn-glycerol-3-phosphate acyltransferase</fullName>
        <ecNumber evidence="9">2.3.1.51</ecNumber>
    </submittedName>
</protein>
<evidence type="ECO:0000256" key="6">
    <source>
        <dbReference type="ARBA" id="ARBA00023136"/>
    </source>
</evidence>
<evidence type="ECO:0000256" key="3">
    <source>
        <dbReference type="ARBA" id="ARBA00022692"/>
    </source>
</evidence>
<keyword evidence="6" id="KW-0472">Membrane</keyword>
<keyword evidence="5" id="KW-0443">Lipid metabolism</keyword>
<dbReference type="CDD" id="cd07989">
    <property type="entry name" value="LPLAT_AGPAT-like"/>
    <property type="match status" value="1"/>
</dbReference>
<proteinExistence type="predicted"/>
<dbReference type="PANTHER" id="PTHR23063">
    <property type="entry name" value="PHOSPHOLIPID ACYLTRANSFERASE"/>
    <property type="match status" value="1"/>
</dbReference>
<gene>
    <name evidence="9" type="ORF">HDF16_000375</name>
</gene>
<accession>A0A7W7ZAD0</accession>
<evidence type="ECO:0000256" key="4">
    <source>
        <dbReference type="ARBA" id="ARBA00022989"/>
    </source>
</evidence>
<dbReference type="AlphaFoldDB" id="A0A7W7ZAD0"/>
<sequence length="266" mass="28694">MGSLRAVARGIKLMGYFMQAAGELIVDQPETRQRRAEWLHLFCSRAMKGMGIKVDLVGTFPSHGAVISNHLSYLDIVTLASLHPCVFVSKIEIADMPVLGWMTTRAGTVYVERGRGGSALRASKAMKAAMDDGLPVVFFPEGTTSNGRKLLKFHSGLLGQALAANAPMTAAFIRYSLKEKNDPGVTVGEDVCWGDKSLWQHVFGFLGLRGVHAEVRFGDAPIEFSQDRLHRKAASVEAQAAVAALGGDIPVEFDNPVVAGADLVRE</sequence>
<comment type="caution">
    <text evidence="9">The sequence shown here is derived from an EMBL/GenBank/DDBJ whole genome shotgun (WGS) entry which is preliminary data.</text>
</comment>
<keyword evidence="2 9" id="KW-0808">Transferase</keyword>